<accession>A0A0P8BF76</accession>
<dbReference type="GO" id="GO:0016020">
    <property type="term" value="C:membrane"/>
    <property type="evidence" value="ECO:0007669"/>
    <property type="project" value="UniProtKB-SubCell"/>
</dbReference>
<evidence type="ECO:0000256" key="1">
    <source>
        <dbReference type="ARBA" id="ARBA00004141"/>
    </source>
</evidence>
<feature type="transmembrane region" description="Helical" evidence="5">
    <location>
        <begin position="85"/>
        <end position="105"/>
    </location>
</feature>
<keyword evidence="6" id="KW-0406">Ion transport</keyword>
<feature type="transmembrane region" description="Helical" evidence="5">
    <location>
        <begin position="21"/>
        <end position="42"/>
    </location>
</feature>
<dbReference type="Proteomes" id="UP000050465">
    <property type="component" value="Unassembled WGS sequence"/>
</dbReference>
<evidence type="ECO:0000256" key="2">
    <source>
        <dbReference type="ARBA" id="ARBA00022692"/>
    </source>
</evidence>
<dbReference type="InterPro" id="IPR027359">
    <property type="entry name" value="Volt_channel_dom_sf"/>
</dbReference>
<feature type="transmembrane region" description="Helical" evidence="5">
    <location>
        <begin position="54"/>
        <end position="73"/>
    </location>
</feature>
<dbReference type="AlphaFoldDB" id="A0A0P8BF76"/>
<keyword evidence="6" id="KW-0813">Transport</keyword>
<dbReference type="STRING" id="1666911.HLUCCA11_21630"/>
<evidence type="ECO:0000313" key="7">
    <source>
        <dbReference type="Proteomes" id="UP000050465"/>
    </source>
</evidence>
<evidence type="ECO:0000256" key="5">
    <source>
        <dbReference type="SAM" id="Phobius"/>
    </source>
</evidence>
<proteinExistence type="predicted"/>
<evidence type="ECO:0000256" key="4">
    <source>
        <dbReference type="ARBA" id="ARBA00023136"/>
    </source>
</evidence>
<name>A0A0P8BF76_9CYAN</name>
<comment type="subcellular location">
    <subcellularLocation>
        <location evidence="1">Membrane</location>
        <topology evidence="1">Multi-pass membrane protein</topology>
    </subcellularLocation>
</comment>
<evidence type="ECO:0000313" key="6">
    <source>
        <dbReference type="EMBL" id="KPQ32406.1"/>
    </source>
</evidence>
<gene>
    <name evidence="6" type="primary">kch-3</name>
    <name evidence="6" type="ORF">HLUCCA11_21630</name>
</gene>
<keyword evidence="4 5" id="KW-0472">Membrane</keyword>
<dbReference type="EMBL" id="LJZR01000058">
    <property type="protein sequence ID" value="KPQ32406.1"/>
    <property type="molecule type" value="Genomic_DNA"/>
</dbReference>
<keyword evidence="6" id="KW-0407">Ion channel</keyword>
<keyword evidence="2 5" id="KW-0812">Transmembrane</keyword>
<comment type="caution">
    <text evidence="6">The sequence shown here is derived from an EMBL/GenBank/DDBJ whole genome shotgun (WGS) entry which is preliminary data.</text>
</comment>
<dbReference type="SUPFAM" id="SSF81324">
    <property type="entry name" value="Voltage-gated potassium channels"/>
    <property type="match status" value="1"/>
</dbReference>
<keyword evidence="3 5" id="KW-1133">Transmembrane helix</keyword>
<dbReference type="GO" id="GO:0034220">
    <property type="term" value="P:monoatomic ion transmembrane transport"/>
    <property type="evidence" value="ECO:0007669"/>
    <property type="project" value="UniProtKB-KW"/>
</dbReference>
<protein>
    <submittedName>
        <fullName evidence="6">Voltage-gated potassium channel</fullName>
    </submittedName>
</protein>
<organism evidence="6 7">
    <name type="scientific">Phormidesmis priestleyi Ana</name>
    <dbReference type="NCBI Taxonomy" id="1666911"/>
    <lineage>
        <taxon>Bacteria</taxon>
        <taxon>Bacillati</taxon>
        <taxon>Cyanobacteriota</taxon>
        <taxon>Cyanophyceae</taxon>
        <taxon>Leptolyngbyales</taxon>
        <taxon>Leptolyngbyaceae</taxon>
        <taxon>Phormidesmis</taxon>
    </lineage>
</organism>
<dbReference type="Gene3D" id="1.20.120.350">
    <property type="entry name" value="Voltage-gated potassium channels. Chain C"/>
    <property type="match status" value="1"/>
</dbReference>
<evidence type="ECO:0000256" key="3">
    <source>
        <dbReference type="ARBA" id="ARBA00022989"/>
    </source>
</evidence>
<dbReference type="PATRIC" id="fig|1666911.3.peg.3727"/>
<sequence length="117" mass="13594">MLDFPSKMLCKKERSEVLQQWDDWLEIPMLVLGFTWLGLFIVELVGGLTPLLRAIGGVIWIAFIVDFGIKFLLAPYRISYLKHNWLIAFSLFIPALRTFRIVSIFRSLQSVHAVREL</sequence>
<reference evidence="6 7" key="1">
    <citation type="submission" date="2015-09" db="EMBL/GenBank/DDBJ databases">
        <title>Identification and resolution of microdiversity through metagenomic sequencing of parallel consortia.</title>
        <authorList>
            <person name="Nelson W.C."/>
            <person name="Romine M.F."/>
            <person name="Lindemann S.R."/>
        </authorList>
    </citation>
    <scope>NUCLEOTIDE SEQUENCE [LARGE SCALE GENOMIC DNA]</scope>
    <source>
        <strain evidence="6">Ana</strain>
    </source>
</reference>